<dbReference type="PANTHER" id="PTHR42957">
    <property type="entry name" value="HELICASE MJ1565-RELATED"/>
    <property type="match status" value="1"/>
</dbReference>
<sequence>MHVIGRERRDEGEEEAPPTGRLGRYLARDGSVGAPVGVDLNRPHAGLVVGKRGAGKSHTLGVLAEAAARARGVAPVVVDPMGAFSGLAAASDADAAAIPAQVVDDPTIRADAVPAAKWPELVGFDPASGPGALIWEAATAASTLTGMLGELEDGDADADATPAHQRAARNHLGRACEWGVFDPDGLTTPDLFGPEVTLLSLAGVDDAPTSAVVGGVARLLYDARVGDDPPPRLPWLFVDEAHIAVDGVAGTALRTLLTRGRAPGVSLLLATQRPSALPAVAASQADLLVAHRLTSEADIEALAAASPTYLSGALQDRLPSGRGEALLVDDATESTHTVRIRERQTPHGGHTPRASEQGSGPEGKTTGTSGRTLGCEST</sequence>
<name>A0A8T4GSS1_9EURY</name>
<evidence type="ECO:0000313" key="3">
    <source>
        <dbReference type="Proteomes" id="UP000823736"/>
    </source>
</evidence>
<dbReference type="InterPro" id="IPR027417">
    <property type="entry name" value="P-loop_NTPase"/>
</dbReference>
<evidence type="ECO:0000313" key="2">
    <source>
        <dbReference type="EMBL" id="MBP1985906.1"/>
    </source>
</evidence>
<keyword evidence="3" id="KW-1185">Reference proteome</keyword>
<gene>
    <name evidence="2" type="ORF">J2753_000379</name>
</gene>
<feature type="region of interest" description="Disordered" evidence="1">
    <location>
        <begin position="1"/>
        <end position="25"/>
    </location>
</feature>
<reference evidence="2" key="1">
    <citation type="submission" date="2021-03" db="EMBL/GenBank/DDBJ databases">
        <title>Genomic Encyclopedia of Type Strains, Phase IV (KMG-IV): sequencing the most valuable type-strain genomes for metagenomic binning, comparative biology and taxonomic classification.</title>
        <authorList>
            <person name="Goeker M."/>
        </authorList>
    </citation>
    <scope>NUCLEOTIDE SEQUENCE</scope>
    <source>
        <strain evidence="2">DSM 26232</strain>
    </source>
</reference>
<organism evidence="2 3">
    <name type="scientific">Halolamina salifodinae</name>
    <dbReference type="NCBI Taxonomy" id="1202767"/>
    <lineage>
        <taxon>Archaea</taxon>
        <taxon>Methanobacteriati</taxon>
        <taxon>Methanobacteriota</taxon>
        <taxon>Stenosarchaea group</taxon>
        <taxon>Halobacteria</taxon>
        <taxon>Halobacteriales</taxon>
        <taxon>Haloferacaceae</taxon>
    </lineage>
</organism>
<dbReference type="AlphaFoldDB" id="A0A8T4GSS1"/>
<dbReference type="InterPro" id="IPR008571">
    <property type="entry name" value="HerA-like"/>
</dbReference>
<dbReference type="OrthoDB" id="107033at2157"/>
<protein>
    <submittedName>
        <fullName evidence="2">DNA helicase HerA-like ATPase</fullName>
    </submittedName>
</protein>
<dbReference type="EMBL" id="JAGGLC010000001">
    <property type="protein sequence ID" value="MBP1985906.1"/>
    <property type="molecule type" value="Genomic_DNA"/>
</dbReference>
<feature type="region of interest" description="Disordered" evidence="1">
    <location>
        <begin position="331"/>
        <end position="378"/>
    </location>
</feature>
<dbReference type="GO" id="GO:0004386">
    <property type="term" value="F:helicase activity"/>
    <property type="evidence" value="ECO:0007669"/>
    <property type="project" value="UniProtKB-KW"/>
</dbReference>
<dbReference type="RefSeq" id="WP_209489911.1">
    <property type="nucleotide sequence ID" value="NZ_JAGGLC010000001.1"/>
</dbReference>
<dbReference type="PANTHER" id="PTHR42957:SF1">
    <property type="entry name" value="HELICASE MJ1565-RELATED"/>
    <property type="match status" value="1"/>
</dbReference>
<keyword evidence="2" id="KW-0067">ATP-binding</keyword>
<evidence type="ECO:0000256" key="1">
    <source>
        <dbReference type="SAM" id="MobiDB-lite"/>
    </source>
</evidence>
<feature type="compositionally biased region" description="Polar residues" evidence="1">
    <location>
        <begin position="365"/>
        <end position="378"/>
    </location>
</feature>
<keyword evidence="2" id="KW-0547">Nucleotide-binding</keyword>
<dbReference type="Gene3D" id="3.40.50.300">
    <property type="entry name" value="P-loop containing nucleotide triphosphate hydrolases"/>
    <property type="match status" value="2"/>
</dbReference>
<comment type="caution">
    <text evidence="2">The sequence shown here is derived from an EMBL/GenBank/DDBJ whole genome shotgun (WGS) entry which is preliminary data.</text>
</comment>
<accession>A0A8T4GSS1</accession>
<dbReference type="SUPFAM" id="SSF52540">
    <property type="entry name" value="P-loop containing nucleoside triphosphate hydrolases"/>
    <property type="match status" value="1"/>
</dbReference>
<keyword evidence="2" id="KW-0347">Helicase</keyword>
<feature type="compositionally biased region" description="Basic and acidic residues" evidence="1">
    <location>
        <begin position="1"/>
        <end position="11"/>
    </location>
</feature>
<proteinExistence type="predicted"/>
<dbReference type="Proteomes" id="UP000823736">
    <property type="component" value="Unassembled WGS sequence"/>
</dbReference>
<keyword evidence="2" id="KW-0378">Hydrolase</keyword>